<feature type="domain" description="Protein kinase" evidence="7">
    <location>
        <begin position="271"/>
        <end position="537"/>
    </location>
</feature>
<dbReference type="PANTHER" id="PTHR43289:SF6">
    <property type="entry name" value="SERINE_THREONINE-PROTEIN KINASE NEKL-3"/>
    <property type="match status" value="1"/>
</dbReference>
<dbReference type="InterPro" id="IPR011009">
    <property type="entry name" value="Kinase-like_dom_sf"/>
</dbReference>
<dbReference type="Gene3D" id="1.10.10.1320">
    <property type="entry name" value="Anti-sigma factor, zinc-finger domain"/>
    <property type="match status" value="1"/>
</dbReference>
<dbReference type="CDD" id="cd14014">
    <property type="entry name" value="STKc_PknB_like"/>
    <property type="match status" value="1"/>
</dbReference>
<dbReference type="PROSITE" id="PS00107">
    <property type="entry name" value="PROTEIN_KINASE_ATP"/>
    <property type="match status" value="1"/>
</dbReference>
<keyword evidence="6" id="KW-0472">Membrane</keyword>
<evidence type="ECO:0000256" key="5">
    <source>
        <dbReference type="PROSITE-ProRule" id="PRU10141"/>
    </source>
</evidence>
<feature type="binding site" evidence="5">
    <location>
        <position position="303"/>
    </location>
    <ligand>
        <name>ATP</name>
        <dbReference type="ChEBI" id="CHEBI:30616"/>
    </ligand>
</feature>
<evidence type="ECO:0000313" key="8">
    <source>
        <dbReference type="EMBL" id="WXB14320.1"/>
    </source>
</evidence>
<evidence type="ECO:0000256" key="2">
    <source>
        <dbReference type="ARBA" id="ARBA00022741"/>
    </source>
</evidence>
<evidence type="ECO:0000256" key="1">
    <source>
        <dbReference type="ARBA" id="ARBA00022679"/>
    </source>
</evidence>
<dbReference type="Proteomes" id="UP001370348">
    <property type="component" value="Chromosome"/>
</dbReference>
<dbReference type="InterPro" id="IPR000719">
    <property type="entry name" value="Prot_kinase_dom"/>
</dbReference>
<evidence type="ECO:0000259" key="7">
    <source>
        <dbReference type="PROSITE" id="PS50011"/>
    </source>
</evidence>
<dbReference type="Pfam" id="PF00069">
    <property type="entry name" value="Pkinase"/>
    <property type="match status" value="1"/>
</dbReference>
<gene>
    <name evidence="8" type="ORF">LZC94_41660</name>
</gene>
<evidence type="ECO:0000256" key="6">
    <source>
        <dbReference type="SAM" id="Phobius"/>
    </source>
</evidence>
<protein>
    <submittedName>
        <fullName evidence="8">Protein kinase</fullName>
    </submittedName>
</protein>
<dbReference type="PANTHER" id="PTHR43289">
    <property type="entry name" value="MITOGEN-ACTIVATED PROTEIN KINASE KINASE KINASE 20-RELATED"/>
    <property type="match status" value="1"/>
</dbReference>
<evidence type="ECO:0000256" key="4">
    <source>
        <dbReference type="ARBA" id="ARBA00022840"/>
    </source>
</evidence>
<accession>A0ABZ2LVH0</accession>
<dbReference type="Gene3D" id="1.10.510.10">
    <property type="entry name" value="Transferase(Phosphotransferase) domain 1"/>
    <property type="match status" value="1"/>
</dbReference>
<keyword evidence="4 5" id="KW-0067">ATP-binding</keyword>
<proteinExistence type="predicted"/>
<feature type="transmembrane region" description="Helical" evidence="6">
    <location>
        <begin position="170"/>
        <end position="190"/>
    </location>
</feature>
<keyword evidence="9" id="KW-1185">Reference proteome</keyword>
<dbReference type="InterPro" id="IPR017441">
    <property type="entry name" value="Protein_kinase_ATP_BS"/>
</dbReference>
<dbReference type="PROSITE" id="PS50011">
    <property type="entry name" value="PROTEIN_KINASE_DOM"/>
    <property type="match status" value="1"/>
</dbReference>
<feature type="transmembrane region" description="Helical" evidence="6">
    <location>
        <begin position="114"/>
        <end position="133"/>
    </location>
</feature>
<keyword evidence="1" id="KW-0808">Transferase</keyword>
<dbReference type="Gene3D" id="3.30.200.20">
    <property type="entry name" value="Phosphorylase Kinase, domain 1"/>
    <property type="match status" value="1"/>
</dbReference>
<sequence length="566" mass="60498">MADACSDENELMELADGLLPASRRARIMRHVDACGECRAVLAELARAGSVSESADTPRGVAPERRLLPAELLREYSKREAPARELRAARFVAWSMVVLISFVLLRALLGHRLRFSLGVVGVMAALLGYELLCIHGLRRGWFHPRLPLVSSLVEVSIFLAVQVVIASTLGGFSYLAFPGAILLGVLIAFSAQRADPNLCLVVGGAAAIEVFIIGLLGPRIPSAPGPMLGVHVIRAVFCLVGGFAGMSLARDMIARAEAALREIREQDLFGKYLVHERLGRGGMGEVFRATYCPEGGFVRTVAVKSLRPELSQSPKFMESFRKEAQLGSTLVHPNIVQMLDCGRFRGGFMVAMEFVDGASLAAVLERHLEPLPLSAVTYLGAELAAALEYLHGKRSSDGEPLGLVHCDLNPPNVLLSRIGEVKLADFGVARAGVARAGVARAGGAGADDEVRFAGKVAYAAPEQIQGRPMDGRADLFALGLTLYEALTRRHPKRGDAVPSPSTVRSDIPPALDALVMELLAQAPEERPPLASQVRARLLAMGGAGAPYPYGGTLLARSVESALQRRSS</sequence>
<dbReference type="InterPro" id="IPR041916">
    <property type="entry name" value="Anti_sigma_zinc_sf"/>
</dbReference>
<keyword evidence="6" id="KW-0812">Transmembrane</keyword>
<dbReference type="EMBL" id="CP089984">
    <property type="protein sequence ID" value="WXB14320.1"/>
    <property type="molecule type" value="Genomic_DNA"/>
</dbReference>
<organism evidence="8 9">
    <name type="scientific">Pendulispora albinea</name>
    <dbReference type="NCBI Taxonomy" id="2741071"/>
    <lineage>
        <taxon>Bacteria</taxon>
        <taxon>Pseudomonadati</taxon>
        <taxon>Myxococcota</taxon>
        <taxon>Myxococcia</taxon>
        <taxon>Myxococcales</taxon>
        <taxon>Sorangiineae</taxon>
        <taxon>Pendulisporaceae</taxon>
        <taxon>Pendulispora</taxon>
    </lineage>
</organism>
<keyword evidence="6" id="KW-1133">Transmembrane helix</keyword>
<evidence type="ECO:0000313" key="9">
    <source>
        <dbReference type="Proteomes" id="UP001370348"/>
    </source>
</evidence>
<dbReference type="SUPFAM" id="SSF56112">
    <property type="entry name" value="Protein kinase-like (PK-like)"/>
    <property type="match status" value="1"/>
</dbReference>
<evidence type="ECO:0000256" key="3">
    <source>
        <dbReference type="ARBA" id="ARBA00022777"/>
    </source>
</evidence>
<keyword evidence="3 8" id="KW-0418">Kinase</keyword>
<feature type="transmembrane region" description="Helical" evidence="6">
    <location>
        <begin position="145"/>
        <end position="164"/>
    </location>
</feature>
<name>A0ABZ2LVH0_9BACT</name>
<reference evidence="8 9" key="1">
    <citation type="submission" date="2021-12" db="EMBL/GenBank/DDBJ databases">
        <title>Discovery of the Pendulisporaceae a myxobacterial family with distinct sporulation behavior and unique specialized metabolism.</title>
        <authorList>
            <person name="Garcia R."/>
            <person name="Popoff A."/>
            <person name="Bader C.D."/>
            <person name="Loehr J."/>
            <person name="Walesch S."/>
            <person name="Walt C."/>
            <person name="Boldt J."/>
            <person name="Bunk B."/>
            <person name="Haeckl F.J.F.P.J."/>
            <person name="Gunesch A.P."/>
            <person name="Birkelbach J."/>
            <person name="Nuebel U."/>
            <person name="Pietschmann T."/>
            <person name="Bach T."/>
            <person name="Mueller R."/>
        </authorList>
    </citation>
    <scope>NUCLEOTIDE SEQUENCE [LARGE SCALE GENOMIC DNA]</scope>
    <source>
        <strain evidence="8 9">MSr11954</strain>
    </source>
</reference>
<keyword evidence="2 5" id="KW-0547">Nucleotide-binding</keyword>
<feature type="transmembrane region" description="Helical" evidence="6">
    <location>
        <begin position="197"/>
        <end position="215"/>
    </location>
</feature>
<feature type="transmembrane region" description="Helical" evidence="6">
    <location>
        <begin position="87"/>
        <end position="108"/>
    </location>
</feature>
<dbReference type="RefSeq" id="WP_394823940.1">
    <property type="nucleotide sequence ID" value="NZ_CP089984.1"/>
</dbReference>
<dbReference type="GO" id="GO:0016301">
    <property type="term" value="F:kinase activity"/>
    <property type="evidence" value="ECO:0007669"/>
    <property type="project" value="UniProtKB-KW"/>
</dbReference>
<feature type="transmembrane region" description="Helical" evidence="6">
    <location>
        <begin position="227"/>
        <end position="248"/>
    </location>
</feature>